<keyword evidence="2" id="KW-1185">Reference proteome</keyword>
<gene>
    <name evidence="1" type="ORF">FB566_2390</name>
</gene>
<dbReference type="InParanoid" id="A0A543AW81"/>
<accession>A0A543AW81</accession>
<protein>
    <submittedName>
        <fullName evidence="1">Uncharacterized protein</fullName>
    </submittedName>
</protein>
<evidence type="ECO:0000313" key="2">
    <source>
        <dbReference type="Proteomes" id="UP000317043"/>
    </source>
</evidence>
<dbReference type="Proteomes" id="UP000317043">
    <property type="component" value="Unassembled WGS sequence"/>
</dbReference>
<dbReference type="AlphaFoldDB" id="A0A543AW81"/>
<proteinExistence type="predicted"/>
<dbReference type="EMBL" id="VFOW01000001">
    <property type="protein sequence ID" value="TQL76848.1"/>
    <property type="molecule type" value="Genomic_DNA"/>
</dbReference>
<sequence length="31" mass="3285">MSKILNLQKLASHVGEVEPAISISSCDSHSC</sequence>
<comment type="caution">
    <text evidence="1">The sequence shown here is derived from an EMBL/GenBank/DDBJ whole genome shotgun (WGS) entry which is preliminary data.</text>
</comment>
<organism evidence="1 2">
    <name type="scientific">Stackebrandtia endophytica</name>
    <dbReference type="NCBI Taxonomy" id="1496996"/>
    <lineage>
        <taxon>Bacteria</taxon>
        <taxon>Bacillati</taxon>
        <taxon>Actinomycetota</taxon>
        <taxon>Actinomycetes</taxon>
        <taxon>Glycomycetales</taxon>
        <taxon>Glycomycetaceae</taxon>
        <taxon>Stackebrandtia</taxon>
    </lineage>
</organism>
<reference evidence="1 2" key="1">
    <citation type="submission" date="2019-06" db="EMBL/GenBank/DDBJ databases">
        <title>Sequencing the genomes of 1000 actinobacteria strains.</title>
        <authorList>
            <person name="Klenk H.-P."/>
        </authorList>
    </citation>
    <scope>NUCLEOTIDE SEQUENCE [LARGE SCALE GENOMIC DNA]</scope>
    <source>
        <strain evidence="1 2">DSM 45928</strain>
    </source>
</reference>
<evidence type="ECO:0000313" key="1">
    <source>
        <dbReference type="EMBL" id="TQL76848.1"/>
    </source>
</evidence>
<name>A0A543AW81_9ACTN</name>